<dbReference type="EMBL" id="GEDG01035633">
    <property type="protein sequence ID" value="JAP09113.1"/>
    <property type="molecule type" value="Transcribed_RNA"/>
</dbReference>
<dbReference type="AlphaFoldDB" id="A0A0V0GN30"/>
<accession>A0A0V0GN30</accession>
<sequence>MFSFLSESFLLLICSNDILMFSILPCLHIYVSPLTEYCVSTIWIVLYFMLFKFYHACSFICRH</sequence>
<proteinExistence type="predicted"/>
<protein>
    <submittedName>
        <fullName evidence="2">Putative ovule protein</fullName>
    </submittedName>
</protein>
<feature type="transmembrane region" description="Helical" evidence="1">
    <location>
        <begin position="9"/>
        <end position="30"/>
    </location>
</feature>
<organism evidence="2">
    <name type="scientific">Solanum chacoense</name>
    <name type="common">Chaco potato</name>
    <dbReference type="NCBI Taxonomy" id="4108"/>
    <lineage>
        <taxon>Eukaryota</taxon>
        <taxon>Viridiplantae</taxon>
        <taxon>Streptophyta</taxon>
        <taxon>Embryophyta</taxon>
        <taxon>Tracheophyta</taxon>
        <taxon>Spermatophyta</taxon>
        <taxon>Magnoliopsida</taxon>
        <taxon>eudicotyledons</taxon>
        <taxon>Gunneridae</taxon>
        <taxon>Pentapetalae</taxon>
        <taxon>asterids</taxon>
        <taxon>lamiids</taxon>
        <taxon>Solanales</taxon>
        <taxon>Solanaceae</taxon>
        <taxon>Solanoideae</taxon>
        <taxon>Solaneae</taxon>
        <taxon>Solanum</taxon>
    </lineage>
</organism>
<evidence type="ECO:0000256" key="1">
    <source>
        <dbReference type="SAM" id="Phobius"/>
    </source>
</evidence>
<name>A0A0V0GN30_SOLCH</name>
<reference evidence="2" key="1">
    <citation type="submission" date="2015-12" db="EMBL/GenBank/DDBJ databases">
        <title>Gene expression during late stages of embryo sac development: a critical building block for successful pollen-pistil interactions.</title>
        <authorList>
            <person name="Liu Y."/>
            <person name="Joly V."/>
            <person name="Sabar M."/>
            <person name="Matton D.P."/>
        </authorList>
    </citation>
    <scope>NUCLEOTIDE SEQUENCE</scope>
</reference>
<feature type="transmembrane region" description="Helical" evidence="1">
    <location>
        <begin position="42"/>
        <end position="61"/>
    </location>
</feature>
<evidence type="ECO:0000313" key="2">
    <source>
        <dbReference type="EMBL" id="JAP09113.1"/>
    </source>
</evidence>
<keyword evidence="1" id="KW-0812">Transmembrane</keyword>
<keyword evidence="1" id="KW-1133">Transmembrane helix</keyword>
<keyword evidence="1" id="KW-0472">Membrane</keyword>